<evidence type="ECO:0000256" key="8">
    <source>
        <dbReference type="ARBA" id="ARBA00023170"/>
    </source>
</evidence>
<evidence type="ECO:0000313" key="14">
    <source>
        <dbReference type="EMBL" id="KAJ8964330.1"/>
    </source>
</evidence>
<feature type="compositionally biased region" description="Basic and acidic residues" evidence="11">
    <location>
        <begin position="281"/>
        <end position="314"/>
    </location>
</feature>
<sequence length="335" mass="38636">MAKQVVVKFLEPSVMQCMLDPWTREVGFIICYGAIMLKLYRHLIEFRTRKAHRWIVKDTDLLKYLLIMIMSVLGYMAAYTSITLNFMQENYSLLYLSRTSDGEVHMACKALWWDYVTETGELIILIFGIHLSYASRNARTQFHERSFLCAAISIELAVSTLFYTARALVLPRLHPDLVLVVYCIRTQLSQTLALVLIFVPKFWYQQKQVRNLAQEYSCRIPVDAFKDVNAHGPLTSNNSDVDVGEVTLADMSPDDIRAELKRLYLQLEIFKSKTICRDNPHISKRRESARKAQRQDRHKHQEEVTEAEPSRTPEDSVCSNEGPSAIYADLPSTTQ</sequence>
<feature type="transmembrane region" description="Helical" evidence="12">
    <location>
        <begin position="115"/>
        <end position="134"/>
    </location>
</feature>
<keyword evidence="15" id="KW-1185">Reference proteome</keyword>
<evidence type="ECO:0000313" key="15">
    <source>
        <dbReference type="Proteomes" id="UP001162164"/>
    </source>
</evidence>
<keyword evidence="9" id="KW-0325">Glycoprotein</keyword>
<feature type="domain" description="G-protein coupled receptors family 3 profile" evidence="13">
    <location>
        <begin position="11"/>
        <end position="203"/>
    </location>
</feature>
<keyword evidence="5 12" id="KW-1133">Transmembrane helix</keyword>
<evidence type="ECO:0000256" key="12">
    <source>
        <dbReference type="SAM" id="Phobius"/>
    </source>
</evidence>
<evidence type="ECO:0000256" key="10">
    <source>
        <dbReference type="ARBA" id="ARBA00023224"/>
    </source>
</evidence>
<comment type="caution">
    <text evidence="14">The sequence shown here is derived from an EMBL/GenBank/DDBJ whole genome shotgun (WGS) entry which is preliminary data.</text>
</comment>
<keyword evidence="4 12" id="KW-0812">Transmembrane</keyword>
<accession>A0ABQ9ISQ0</accession>
<keyword evidence="3" id="KW-1003">Cell membrane</keyword>
<dbReference type="PROSITE" id="PS50259">
    <property type="entry name" value="G_PROTEIN_RECEP_F3_4"/>
    <property type="match status" value="1"/>
</dbReference>
<comment type="subcellular location">
    <subcellularLocation>
        <location evidence="1">Cell membrane</location>
        <topology evidence="1">Multi-pass membrane protein</topology>
    </subcellularLocation>
</comment>
<evidence type="ECO:0000256" key="6">
    <source>
        <dbReference type="ARBA" id="ARBA00023040"/>
    </source>
</evidence>
<keyword evidence="6" id="KW-0297">G-protein coupled receptor</keyword>
<feature type="transmembrane region" description="Helical" evidence="12">
    <location>
        <begin position="22"/>
        <end position="40"/>
    </location>
</feature>
<evidence type="ECO:0000256" key="11">
    <source>
        <dbReference type="SAM" id="MobiDB-lite"/>
    </source>
</evidence>
<dbReference type="PANTHER" id="PTHR32546">
    <property type="entry name" value="G-PROTEIN COUPLED RECEPTOR 158-RELATED"/>
    <property type="match status" value="1"/>
</dbReference>
<evidence type="ECO:0000259" key="13">
    <source>
        <dbReference type="PROSITE" id="PS50259"/>
    </source>
</evidence>
<proteinExistence type="inferred from homology"/>
<organism evidence="14 15">
    <name type="scientific">Molorchus minor</name>
    <dbReference type="NCBI Taxonomy" id="1323400"/>
    <lineage>
        <taxon>Eukaryota</taxon>
        <taxon>Metazoa</taxon>
        <taxon>Ecdysozoa</taxon>
        <taxon>Arthropoda</taxon>
        <taxon>Hexapoda</taxon>
        <taxon>Insecta</taxon>
        <taxon>Pterygota</taxon>
        <taxon>Neoptera</taxon>
        <taxon>Endopterygota</taxon>
        <taxon>Coleoptera</taxon>
        <taxon>Polyphaga</taxon>
        <taxon>Cucujiformia</taxon>
        <taxon>Chrysomeloidea</taxon>
        <taxon>Cerambycidae</taxon>
        <taxon>Lamiinae</taxon>
        <taxon>Monochamini</taxon>
        <taxon>Molorchus</taxon>
    </lineage>
</organism>
<protein>
    <recommendedName>
        <fullName evidence="13">G-protein coupled receptors family 3 profile domain-containing protein</fullName>
    </recommendedName>
</protein>
<evidence type="ECO:0000256" key="7">
    <source>
        <dbReference type="ARBA" id="ARBA00023136"/>
    </source>
</evidence>
<evidence type="ECO:0000256" key="2">
    <source>
        <dbReference type="ARBA" id="ARBA00007242"/>
    </source>
</evidence>
<dbReference type="Proteomes" id="UP001162164">
    <property type="component" value="Unassembled WGS sequence"/>
</dbReference>
<dbReference type="Pfam" id="PF00003">
    <property type="entry name" value="7tm_3"/>
    <property type="match status" value="1"/>
</dbReference>
<feature type="transmembrane region" description="Helical" evidence="12">
    <location>
        <begin position="177"/>
        <end position="199"/>
    </location>
</feature>
<evidence type="ECO:0000256" key="5">
    <source>
        <dbReference type="ARBA" id="ARBA00022989"/>
    </source>
</evidence>
<feature type="transmembrane region" description="Helical" evidence="12">
    <location>
        <begin position="61"/>
        <end position="82"/>
    </location>
</feature>
<dbReference type="InterPro" id="IPR017978">
    <property type="entry name" value="GPCR_3_C"/>
</dbReference>
<gene>
    <name evidence="14" type="ORF">NQ317_013494</name>
</gene>
<feature type="region of interest" description="Disordered" evidence="11">
    <location>
        <begin position="281"/>
        <end position="335"/>
    </location>
</feature>
<comment type="similarity">
    <text evidence="2">Belongs to the G-protein coupled receptor 3 family.</text>
</comment>
<keyword evidence="7 12" id="KW-0472">Membrane</keyword>
<dbReference type="PANTHER" id="PTHR32546:SF26">
    <property type="entry name" value="SMOG, ISOFORM D"/>
    <property type="match status" value="1"/>
</dbReference>
<dbReference type="InterPro" id="IPR043458">
    <property type="entry name" value="GPR158/179"/>
</dbReference>
<dbReference type="EMBL" id="JAPWTJ010002813">
    <property type="protein sequence ID" value="KAJ8964330.1"/>
    <property type="molecule type" value="Genomic_DNA"/>
</dbReference>
<evidence type="ECO:0000256" key="4">
    <source>
        <dbReference type="ARBA" id="ARBA00022692"/>
    </source>
</evidence>
<keyword evidence="8" id="KW-0675">Receptor</keyword>
<evidence type="ECO:0000256" key="9">
    <source>
        <dbReference type="ARBA" id="ARBA00023180"/>
    </source>
</evidence>
<reference evidence="14" key="1">
    <citation type="journal article" date="2023" name="Insect Mol. Biol.">
        <title>Genome sequencing provides insights into the evolution of gene families encoding plant cell wall-degrading enzymes in longhorned beetles.</title>
        <authorList>
            <person name="Shin N.R."/>
            <person name="Okamura Y."/>
            <person name="Kirsch R."/>
            <person name="Pauchet Y."/>
        </authorList>
    </citation>
    <scope>NUCLEOTIDE SEQUENCE</scope>
    <source>
        <strain evidence="14">MMC_N1</strain>
    </source>
</reference>
<evidence type="ECO:0000256" key="3">
    <source>
        <dbReference type="ARBA" id="ARBA00022475"/>
    </source>
</evidence>
<evidence type="ECO:0000256" key="1">
    <source>
        <dbReference type="ARBA" id="ARBA00004651"/>
    </source>
</evidence>
<name>A0ABQ9ISQ0_9CUCU</name>
<keyword evidence="10" id="KW-0807">Transducer</keyword>
<feature type="transmembrane region" description="Helical" evidence="12">
    <location>
        <begin position="146"/>
        <end position="165"/>
    </location>
</feature>